<name>A0A6A3LSB5_9STRA</name>
<reference evidence="1 2" key="1">
    <citation type="submission" date="2018-09" db="EMBL/GenBank/DDBJ databases">
        <title>Genomic investigation of the strawberry pathogen Phytophthora fragariae indicates pathogenicity is determined by transcriptional variation in three key races.</title>
        <authorList>
            <person name="Adams T.M."/>
            <person name="Armitage A.D."/>
            <person name="Sobczyk M.K."/>
            <person name="Bates H.J."/>
            <person name="Dunwell J.M."/>
            <person name="Nellist C.F."/>
            <person name="Harrison R.J."/>
        </authorList>
    </citation>
    <scope>NUCLEOTIDE SEQUENCE [LARGE SCALE GENOMIC DNA]</scope>
    <source>
        <strain evidence="1 2">SCRP324</strain>
    </source>
</reference>
<dbReference type="EMBL" id="QXFU01000770">
    <property type="protein sequence ID" value="KAE9021210.1"/>
    <property type="molecule type" value="Genomic_DNA"/>
</dbReference>
<dbReference type="Proteomes" id="UP000435112">
    <property type="component" value="Unassembled WGS sequence"/>
</dbReference>
<dbReference type="PANTHER" id="PTHR37066">
    <property type="entry name" value="HELICASE-ASSOCIATED"/>
    <property type="match status" value="1"/>
</dbReference>
<organism evidence="1 2">
    <name type="scientific">Phytophthora rubi</name>
    <dbReference type="NCBI Taxonomy" id="129364"/>
    <lineage>
        <taxon>Eukaryota</taxon>
        <taxon>Sar</taxon>
        <taxon>Stramenopiles</taxon>
        <taxon>Oomycota</taxon>
        <taxon>Peronosporomycetes</taxon>
        <taxon>Peronosporales</taxon>
        <taxon>Peronosporaceae</taxon>
        <taxon>Phytophthora</taxon>
    </lineage>
</organism>
<gene>
    <name evidence="1" type="ORF">PR002_g12312</name>
</gene>
<dbReference type="AlphaFoldDB" id="A0A6A3LSB5"/>
<protein>
    <recommendedName>
        <fullName evidence="3">Helicase-associated domain-containing protein</fullName>
    </recommendedName>
</protein>
<proteinExistence type="predicted"/>
<evidence type="ECO:0008006" key="3">
    <source>
        <dbReference type="Google" id="ProtNLM"/>
    </source>
</evidence>
<accession>A0A6A3LSB5</accession>
<sequence length="264" mass="30728">MLRLVSSARSRLLRAGVVRAAGAVAHEATRLAVRESTFLRSYGASSLFSTSDERCRDGPRETLALNHPKAWRKAVYDPMAWQEAVKPSLLKFLELNKHLMIPVMFVVPHGDEAWPRAAWGYPLSKHAAWLRKQWREGGDRIDPTQRKELDEMPFAWDNSQYRWDRFILPALRRFYELNGHADVPAAFRIPLASAEWPEHLWGQYLGCKALNIRSHGNFAKQVEADKDELERIQFCYDSTLYDRDWREKVMPTLRVFRRDSTTVM</sequence>
<dbReference type="PANTHER" id="PTHR37066:SF1">
    <property type="entry name" value="LNS2_PITP DOMAIN-CONTAINING PROTEIN"/>
    <property type="match status" value="1"/>
</dbReference>
<evidence type="ECO:0000313" key="1">
    <source>
        <dbReference type="EMBL" id="KAE9021210.1"/>
    </source>
</evidence>
<dbReference type="OrthoDB" id="58760at2759"/>
<comment type="caution">
    <text evidence="1">The sequence shown here is derived from an EMBL/GenBank/DDBJ whole genome shotgun (WGS) entry which is preliminary data.</text>
</comment>
<evidence type="ECO:0000313" key="2">
    <source>
        <dbReference type="Proteomes" id="UP000435112"/>
    </source>
</evidence>